<dbReference type="InterPro" id="IPR005174">
    <property type="entry name" value="KIB1-4_b-propeller"/>
</dbReference>
<feature type="domain" description="KIB1-4 beta-propeller" evidence="2">
    <location>
        <begin position="80"/>
        <end position="386"/>
    </location>
</feature>
<dbReference type="Pfam" id="PF03478">
    <property type="entry name" value="Beta-prop_KIB1-4"/>
    <property type="match status" value="1"/>
</dbReference>
<keyword evidence="3" id="KW-1185">Reference proteome</keyword>
<evidence type="ECO:0000259" key="2">
    <source>
        <dbReference type="Pfam" id="PF03478"/>
    </source>
</evidence>
<dbReference type="PANTHER" id="PTHR44259:SF31">
    <property type="entry name" value="F-BOX FAMILY PROTEIN"/>
    <property type="match status" value="1"/>
</dbReference>
<evidence type="ECO:0000259" key="1">
    <source>
        <dbReference type="Pfam" id="PF00646"/>
    </source>
</evidence>
<dbReference type="InterPro" id="IPR050942">
    <property type="entry name" value="F-box_BR-signaling"/>
</dbReference>
<dbReference type="GeneID" id="104771223"/>
<organism evidence="3 4">
    <name type="scientific">Camelina sativa</name>
    <name type="common">False flax</name>
    <name type="synonym">Myagrum sativum</name>
    <dbReference type="NCBI Taxonomy" id="90675"/>
    <lineage>
        <taxon>Eukaryota</taxon>
        <taxon>Viridiplantae</taxon>
        <taxon>Streptophyta</taxon>
        <taxon>Embryophyta</taxon>
        <taxon>Tracheophyta</taxon>
        <taxon>Spermatophyta</taxon>
        <taxon>Magnoliopsida</taxon>
        <taxon>eudicotyledons</taxon>
        <taxon>Gunneridae</taxon>
        <taxon>Pentapetalae</taxon>
        <taxon>rosids</taxon>
        <taxon>malvids</taxon>
        <taxon>Brassicales</taxon>
        <taxon>Brassicaceae</taxon>
        <taxon>Camelineae</taxon>
        <taxon>Camelina</taxon>
    </lineage>
</organism>
<gene>
    <name evidence="4" type="primary">LOC104771223</name>
</gene>
<name>A0ABM0Y1G4_CAMSA</name>
<dbReference type="Pfam" id="PF00646">
    <property type="entry name" value="F-box"/>
    <property type="match status" value="1"/>
</dbReference>
<reference evidence="3" key="1">
    <citation type="journal article" date="2014" name="Nat. Commun.">
        <title>The emerging biofuel crop Camelina sativa retains a highly undifferentiated hexaploid genome structure.</title>
        <authorList>
            <person name="Kagale S."/>
            <person name="Koh C."/>
            <person name="Nixon J."/>
            <person name="Bollina V."/>
            <person name="Clarke W.E."/>
            <person name="Tuteja R."/>
            <person name="Spillane C."/>
            <person name="Robinson S.J."/>
            <person name="Links M.G."/>
            <person name="Clarke C."/>
            <person name="Higgins E.E."/>
            <person name="Huebert T."/>
            <person name="Sharpe A.G."/>
            <person name="Parkin I.A."/>
        </authorList>
    </citation>
    <scope>NUCLEOTIDE SEQUENCE [LARGE SCALE GENOMIC DNA]</scope>
    <source>
        <strain evidence="3">cv. DH55</strain>
    </source>
</reference>
<reference evidence="4" key="2">
    <citation type="submission" date="2025-08" db="UniProtKB">
        <authorList>
            <consortium name="RefSeq"/>
        </authorList>
    </citation>
    <scope>IDENTIFICATION</scope>
    <source>
        <tissue evidence="4">Leaf</tissue>
    </source>
</reference>
<dbReference type="Proteomes" id="UP000694864">
    <property type="component" value="Chromosome 20"/>
</dbReference>
<dbReference type="Gene3D" id="1.20.1280.50">
    <property type="match status" value="1"/>
</dbReference>
<evidence type="ECO:0000313" key="3">
    <source>
        <dbReference type="Proteomes" id="UP000694864"/>
    </source>
</evidence>
<accession>A0ABM0Y1G4</accession>
<feature type="domain" description="F-box" evidence="1">
    <location>
        <begin position="22"/>
        <end position="57"/>
    </location>
</feature>
<proteinExistence type="predicted"/>
<sequence length="424" mass="48713">MFFFAEKCRLQQRKETMESGSWSELSMDILRSVFERLSFVDFHRAKMVCANWYLCSKQTLHRQRGSSWLMMLFEESDCVLYNPDEDRVYKRKRDFSGIRFLANSGNWFLALDSGSNLCIVHVFSGGERNRINLPPLDSINKGGHFTLKRIGDGEFKERLASGGLGYSNKSVVDLRGLLWVDEKKEEYTVAWFFDTGSPYIAFCKKGQDHYRTIPTRIDVPREFRGLSDMVLRGDTLYVYTTRRFIRILDFSVPEGFKDVVPDSYILLPFYPASDDENTYDDGAISSHNIAVTTSGEVLLVESIAYNKATSEIPTRIFRLYKTDPNPDPDELIHKLNLSVEVDSLGHEARLLDLGFTVPADPTLGIQPNSIYFTRHDRLRNCKLKPSCPDIFPCICVFNLDTKKLTQFPSLSNLNPKDARWFLPS</sequence>
<dbReference type="RefSeq" id="XP_010494023.1">
    <property type="nucleotide sequence ID" value="XM_010495721.2"/>
</dbReference>
<dbReference type="SUPFAM" id="SSF81383">
    <property type="entry name" value="F-box domain"/>
    <property type="match status" value="1"/>
</dbReference>
<protein>
    <submittedName>
        <fullName evidence="4">F-box protein At5g25290-like</fullName>
    </submittedName>
</protein>
<dbReference type="InterPro" id="IPR001810">
    <property type="entry name" value="F-box_dom"/>
</dbReference>
<dbReference type="InterPro" id="IPR036047">
    <property type="entry name" value="F-box-like_dom_sf"/>
</dbReference>
<dbReference type="PANTHER" id="PTHR44259">
    <property type="entry name" value="OS07G0183000 PROTEIN-RELATED"/>
    <property type="match status" value="1"/>
</dbReference>
<evidence type="ECO:0000313" key="4">
    <source>
        <dbReference type="RefSeq" id="XP_010494023.1"/>
    </source>
</evidence>